<proteinExistence type="inferred from homology"/>
<evidence type="ECO:0000256" key="2">
    <source>
        <dbReference type="ARBA" id="ARBA00022448"/>
    </source>
</evidence>
<organism evidence="10 13">
    <name type="scientific">Streptococcus suis</name>
    <dbReference type="NCBI Taxonomy" id="1307"/>
    <lineage>
        <taxon>Bacteria</taxon>
        <taxon>Bacillati</taxon>
        <taxon>Bacillota</taxon>
        <taxon>Bacilli</taxon>
        <taxon>Lactobacillales</taxon>
        <taxon>Streptococcaceae</taxon>
        <taxon>Streptococcus</taxon>
    </lineage>
</organism>
<dbReference type="Proteomes" id="UP000072933">
    <property type="component" value="Unassembled WGS sequence"/>
</dbReference>
<dbReference type="InterPro" id="IPR035906">
    <property type="entry name" value="MetI-like_sf"/>
</dbReference>
<keyword evidence="6 8" id="KW-1133">Transmembrane helix</keyword>
<gene>
    <name evidence="10" type="primary">tcyB</name>
    <name evidence="11" type="synonym">tcyB_1</name>
    <name evidence="10" type="ORF">ERS132370_00466</name>
    <name evidence="11" type="ORF">ERS132452_01170</name>
</gene>
<evidence type="ECO:0000313" key="11">
    <source>
        <dbReference type="EMBL" id="CYV94691.1"/>
    </source>
</evidence>
<evidence type="ECO:0000256" key="7">
    <source>
        <dbReference type="ARBA" id="ARBA00023136"/>
    </source>
</evidence>
<evidence type="ECO:0000313" key="13">
    <source>
        <dbReference type="Proteomes" id="UP000072933"/>
    </source>
</evidence>
<keyword evidence="3" id="KW-1003">Cell membrane</keyword>
<dbReference type="SUPFAM" id="SSF161098">
    <property type="entry name" value="MetI-like"/>
    <property type="match status" value="1"/>
</dbReference>
<feature type="transmembrane region" description="Helical" evidence="8">
    <location>
        <begin position="188"/>
        <end position="206"/>
    </location>
</feature>
<evidence type="ECO:0000256" key="5">
    <source>
        <dbReference type="ARBA" id="ARBA00022970"/>
    </source>
</evidence>
<dbReference type="InterPro" id="IPR000515">
    <property type="entry name" value="MetI-like"/>
</dbReference>
<feature type="transmembrane region" description="Helical" evidence="8">
    <location>
        <begin position="20"/>
        <end position="47"/>
    </location>
</feature>
<evidence type="ECO:0000313" key="10">
    <source>
        <dbReference type="EMBL" id="CYV50749.1"/>
    </source>
</evidence>
<comment type="subcellular location">
    <subcellularLocation>
        <location evidence="1 8">Cell membrane</location>
        <topology evidence="1 8">Multi-pass membrane protein</topology>
    </subcellularLocation>
</comment>
<dbReference type="GO" id="GO:0015184">
    <property type="term" value="F:L-cystine transmembrane transporter activity"/>
    <property type="evidence" value="ECO:0007669"/>
    <property type="project" value="TreeGrafter"/>
</dbReference>
<dbReference type="Proteomes" id="UP000071765">
    <property type="component" value="Unassembled WGS sequence"/>
</dbReference>
<keyword evidence="5" id="KW-0029">Amino-acid transport</keyword>
<dbReference type="AlphaFoldDB" id="A0A116MJ87"/>
<protein>
    <submittedName>
        <fullName evidence="10">Amino acid ABC transporter permease</fullName>
    </submittedName>
</protein>
<evidence type="ECO:0000259" key="9">
    <source>
        <dbReference type="PROSITE" id="PS50928"/>
    </source>
</evidence>
<evidence type="ECO:0000256" key="8">
    <source>
        <dbReference type="RuleBase" id="RU363032"/>
    </source>
</evidence>
<dbReference type="PROSITE" id="PS50928">
    <property type="entry name" value="ABC_TM1"/>
    <property type="match status" value="1"/>
</dbReference>
<dbReference type="CDD" id="cd06261">
    <property type="entry name" value="TM_PBP2"/>
    <property type="match status" value="1"/>
</dbReference>
<sequence>MTERVWQLLLDSFSQILVPGLLVTIPLTILSFTFGLLIAIGTALVQIAQIPILKQVARFYIWVVRGTPLLVQLYVIFFGLPSLGIVLDAFPSAVLVFSVNTGAYAAETIRASIESVPKGQLEAGYSVGMSFAQTMRRIILPQAFRVAFPPLSNTLIGLVKDTSLAANITVLEMFMATQQIAARTYEPFALYCEVALVYLLFSTILTKLQAYGEKRLAVY</sequence>
<dbReference type="EMBL" id="FIIN01000006">
    <property type="protein sequence ID" value="CYV94691.1"/>
    <property type="molecule type" value="Genomic_DNA"/>
</dbReference>
<keyword evidence="7 8" id="KW-0472">Membrane</keyword>
<keyword evidence="2 8" id="KW-0813">Transport</keyword>
<feature type="domain" description="ABC transmembrane type-1" evidence="9">
    <location>
        <begin position="21"/>
        <end position="209"/>
    </location>
</feature>
<dbReference type="NCBIfam" id="TIGR01726">
    <property type="entry name" value="HEQRo_perm_3TM"/>
    <property type="match status" value="1"/>
</dbReference>
<dbReference type="InterPro" id="IPR010065">
    <property type="entry name" value="AA_ABC_transptr_permease_3TM"/>
</dbReference>
<keyword evidence="4 8" id="KW-0812">Transmembrane</keyword>
<feature type="transmembrane region" description="Helical" evidence="8">
    <location>
        <begin position="59"/>
        <end position="80"/>
    </location>
</feature>
<dbReference type="PANTHER" id="PTHR30614">
    <property type="entry name" value="MEMBRANE COMPONENT OF AMINO ACID ABC TRANSPORTER"/>
    <property type="match status" value="1"/>
</dbReference>
<accession>A0A116MJ87</accession>
<comment type="similarity">
    <text evidence="8">Belongs to the binding-protein-dependent transport system permease family.</text>
</comment>
<evidence type="ECO:0000256" key="1">
    <source>
        <dbReference type="ARBA" id="ARBA00004651"/>
    </source>
</evidence>
<evidence type="ECO:0000256" key="3">
    <source>
        <dbReference type="ARBA" id="ARBA00022475"/>
    </source>
</evidence>
<dbReference type="Gene3D" id="1.10.3720.10">
    <property type="entry name" value="MetI-like"/>
    <property type="match status" value="1"/>
</dbReference>
<evidence type="ECO:0000256" key="4">
    <source>
        <dbReference type="ARBA" id="ARBA00022692"/>
    </source>
</evidence>
<dbReference type="PANTHER" id="PTHR30614:SF0">
    <property type="entry name" value="L-CYSTINE TRANSPORT SYSTEM PERMEASE PROTEIN TCYL"/>
    <property type="match status" value="1"/>
</dbReference>
<name>A0A116MJ87_STRSU</name>
<dbReference type="InterPro" id="IPR043429">
    <property type="entry name" value="ArtM/GltK/GlnP/TcyL/YhdX-like"/>
</dbReference>
<dbReference type="EMBL" id="FIID01000003">
    <property type="protein sequence ID" value="CYV50749.1"/>
    <property type="molecule type" value="Genomic_DNA"/>
</dbReference>
<evidence type="ECO:0000313" key="12">
    <source>
        <dbReference type="Proteomes" id="UP000071765"/>
    </source>
</evidence>
<dbReference type="Pfam" id="PF00528">
    <property type="entry name" value="BPD_transp_1"/>
    <property type="match status" value="1"/>
</dbReference>
<evidence type="ECO:0000256" key="6">
    <source>
        <dbReference type="ARBA" id="ARBA00022989"/>
    </source>
</evidence>
<dbReference type="GO" id="GO:0043190">
    <property type="term" value="C:ATP-binding cassette (ABC) transporter complex"/>
    <property type="evidence" value="ECO:0007669"/>
    <property type="project" value="InterPro"/>
</dbReference>
<dbReference type="RefSeq" id="WP_044668782.1">
    <property type="nucleotide sequence ID" value="NZ_CECY01000013.1"/>
</dbReference>
<reference evidence="12 13" key="1">
    <citation type="submission" date="2016-02" db="EMBL/GenBank/DDBJ databases">
        <authorList>
            <consortium name="Pathogen Informatics"/>
        </authorList>
    </citation>
    <scope>NUCLEOTIDE SEQUENCE [LARGE SCALE GENOMIC DNA]</scope>
    <source>
        <strain evidence="10 13">LSS8</strain>
        <strain evidence="11 12">LSS90</strain>
    </source>
</reference>